<dbReference type="EMBL" id="QPIZ01000017">
    <property type="protein sequence ID" value="RCW31573.1"/>
    <property type="molecule type" value="Genomic_DNA"/>
</dbReference>
<dbReference type="PROSITE" id="PS51257">
    <property type="entry name" value="PROKAR_LIPOPROTEIN"/>
    <property type="match status" value="1"/>
</dbReference>
<name>A0A368US93_9BACT</name>
<evidence type="ECO:0000259" key="1">
    <source>
        <dbReference type="Pfam" id="PF13320"/>
    </source>
</evidence>
<sequence>MKNVKLLPLIIPIFLSCGNPEGHQAFQEPENPIETIARDWKETTPKLHASFAPTDQKFKKQIPPNIAGSSGQKITSWKGERVNLQMLVWSSEDINKIEITPEALKGPGASIIPTENVNVHPVRYVLSDEFLTGCGHRDKDTIPAYLVADILENNLPFDLKEKTTRPVWITIDIPANATNGSYHGEIEIKSSKGNSQTLSLTLDVQDLTLPSPSDWTFHLDLWQNPFSIARLHNTELWSEEHLQVCGPYLKMLAQAGQKSITTSILHRPWGGQTYDHFESMIQWTHQGENQWSFDYEVFDKWVELAMDAGITNQINCYSMVPWGNRVRYFDTDSAGHVTKSVKPGSEEFKSLWKPFLLSFRDHLKEKGWLSITNIAMDERHVEEMKNTIDFIHEVTPEFNIALAGNYHEEIADDLKDLCVFHNPELNTQIITDRKEKGLITTFYTSCAAPEHPNNFTFSPPAEQTLIGWYAAAKGFDGFLRWAYNSWVKDPLMDSRFITWPAGDTYQIYPGPLSSIRFEKLREGIQDFEKIRIIRERLKEQDDQEGLEKLNSVLSAFTHQNITSPGAAANLVKNAKKQLNEIIVEHL</sequence>
<evidence type="ECO:0000259" key="2">
    <source>
        <dbReference type="Pfam" id="PF22680"/>
    </source>
</evidence>
<proteinExistence type="predicted"/>
<keyword evidence="4" id="KW-1185">Reference proteome</keyword>
<evidence type="ECO:0000313" key="4">
    <source>
        <dbReference type="Proteomes" id="UP000252733"/>
    </source>
</evidence>
<dbReference type="Pfam" id="PF13320">
    <property type="entry name" value="GH123_cat"/>
    <property type="match status" value="1"/>
</dbReference>
<dbReference type="RefSeq" id="WP_114437384.1">
    <property type="nucleotide sequence ID" value="NZ_QPIZ01000017.1"/>
</dbReference>
<dbReference type="Proteomes" id="UP000252733">
    <property type="component" value="Unassembled WGS sequence"/>
</dbReference>
<dbReference type="Pfam" id="PF22680">
    <property type="entry name" value="Glyco_hydro_123_N_2"/>
    <property type="match status" value="1"/>
</dbReference>
<dbReference type="InterPro" id="IPR053850">
    <property type="entry name" value="Glyco_hydro_123_N_2"/>
</dbReference>
<dbReference type="InterPro" id="IPR025150">
    <property type="entry name" value="GH123_cat"/>
</dbReference>
<evidence type="ECO:0000313" key="3">
    <source>
        <dbReference type="EMBL" id="RCW31573.1"/>
    </source>
</evidence>
<reference evidence="3 4" key="1">
    <citation type="submission" date="2018-07" db="EMBL/GenBank/DDBJ databases">
        <title>Freshwater and sediment microbial communities from various areas in North America, analyzing microbe dynamics in response to fracking.</title>
        <authorList>
            <person name="Lamendella R."/>
        </authorList>
    </citation>
    <scope>NUCLEOTIDE SEQUENCE [LARGE SCALE GENOMIC DNA]</scope>
    <source>
        <strain evidence="3 4">160A</strain>
    </source>
</reference>
<organism evidence="3 4">
    <name type="scientific">Marinilabilia salmonicolor</name>
    <dbReference type="NCBI Taxonomy" id="989"/>
    <lineage>
        <taxon>Bacteria</taxon>
        <taxon>Pseudomonadati</taxon>
        <taxon>Bacteroidota</taxon>
        <taxon>Bacteroidia</taxon>
        <taxon>Marinilabiliales</taxon>
        <taxon>Marinilabiliaceae</taxon>
        <taxon>Marinilabilia</taxon>
    </lineage>
</organism>
<feature type="domain" description="Glycoside hydrolase 123 N-terminal" evidence="2">
    <location>
        <begin position="51"/>
        <end position="189"/>
    </location>
</feature>
<accession>A0A368US93</accession>
<gene>
    <name evidence="3" type="ORF">DFO77_11715</name>
</gene>
<dbReference type="AlphaFoldDB" id="A0A368US93"/>
<comment type="caution">
    <text evidence="3">The sequence shown here is derived from an EMBL/GenBank/DDBJ whole genome shotgun (WGS) entry which is preliminary data.</text>
</comment>
<feature type="domain" description="Glycoside hydrolase 123 catalytic" evidence="1">
    <location>
        <begin position="222"/>
        <end position="532"/>
    </location>
</feature>
<protein>
    <submittedName>
        <fullName evidence="3">Uncharacterized protein DUF4091</fullName>
    </submittedName>
</protein>